<evidence type="ECO:0000256" key="1">
    <source>
        <dbReference type="SAM" id="MobiDB-lite"/>
    </source>
</evidence>
<feature type="chain" id="PRO_5040906535" description="Prolyl-tRNA synthetase" evidence="2">
    <location>
        <begin position="25"/>
        <end position="317"/>
    </location>
</feature>
<comment type="caution">
    <text evidence="3">The sequence shown here is derived from an EMBL/GenBank/DDBJ whole genome shotgun (WGS) entry which is preliminary data.</text>
</comment>
<feature type="compositionally biased region" description="Low complexity" evidence="1">
    <location>
        <begin position="287"/>
        <end position="317"/>
    </location>
</feature>
<dbReference type="RefSeq" id="WP_252589824.1">
    <property type="nucleotide sequence ID" value="NZ_JAMWYS010000062.1"/>
</dbReference>
<protein>
    <recommendedName>
        <fullName evidence="5">Prolyl-tRNA synthetase</fullName>
    </recommendedName>
</protein>
<keyword evidence="2" id="KW-0732">Signal</keyword>
<accession>A0A9X2F4Y5</accession>
<proteinExistence type="predicted"/>
<feature type="region of interest" description="Disordered" evidence="1">
    <location>
        <begin position="207"/>
        <end position="317"/>
    </location>
</feature>
<evidence type="ECO:0008006" key="5">
    <source>
        <dbReference type="Google" id="ProtNLM"/>
    </source>
</evidence>
<feature type="signal peptide" evidence="2">
    <location>
        <begin position="1"/>
        <end position="24"/>
    </location>
</feature>
<dbReference type="AlphaFoldDB" id="A0A9X2F4Y5"/>
<feature type="compositionally biased region" description="Polar residues" evidence="1">
    <location>
        <begin position="237"/>
        <end position="258"/>
    </location>
</feature>
<dbReference type="EMBL" id="JAMWYS010000062">
    <property type="protein sequence ID" value="MCO4294792.1"/>
    <property type="molecule type" value="Genomic_DNA"/>
</dbReference>
<sequence>MKRFLTLAIMSTIMMSSCSSSKMAQNTPSKESVDNDLYFTDVKLSEKPIYSSNSQAQNSVPTEEQGPLTRYYDPNDPDYYYANRINKFYYPSGNDAYFDDYYNPYSYYSPYNSWSFGVGAQWGSPYYGSSYYMNRPFYYGMPSTYFSMSFGWVYPSYGYGYGYSPYYYNNYLGYYYNQPWYSGGYYPGYYVYNVSPAKVYNNYGPRTATGGSNINRPRAYRGGTDAFIPSSPRVNEVGSTSTRPAWRPDNSNSGSSNQAPRSEARPRERSSDGGSTTRESRPTYVAPRSTEGSRSSGGESRSSGGSSSSSPRPRGRN</sequence>
<evidence type="ECO:0000256" key="2">
    <source>
        <dbReference type="SAM" id="SignalP"/>
    </source>
</evidence>
<reference evidence="3" key="1">
    <citation type="submission" date="2022-06" db="EMBL/GenBank/DDBJ databases">
        <title>Solitalea sp. MAHUQ-68 isolated from rhizospheric soil.</title>
        <authorList>
            <person name="Huq M.A."/>
        </authorList>
    </citation>
    <scope>NUCLEOTIDE SEQUENCE</scope>
    <source>
        <strain evidence="3">MAHUQ-68</strain>
    </source>
</reference>
<dbReference type="Proteomes" id="UP001155182">
    <property type="component" value="Unassembled WGS sequence"/>
</dbReference>
<organism evidence="3 4">
    <name type="scientific">Solitalea agri</name>
    <dbReference type="NCBI Taxonomy" id="2953739"/>
    <lineage>
        <taxon>Bacteria</taxon>
        <taxon>Pseudomonadati</taxon>
        <taxon>Bacteroidota</taxon>
        <taxon>Sphingobacteriia</taxon>
        <taxon>Sphingobacteriales</taxon>
        <taxon>Sphingobacteriaceae</taxon>
        <taxon>Solitalea</taxon>
    </lineage>
</organism>
<evidence type="ECO:0000313" key="4">
    <source>
        <dbReference type="Proteomes" id="UP001155182"/>
    </source>
</evidence>
<dbReference type="PROSITE" id="PS51257">
    <property type="entry name" value="PROKAR_LIPOPROTEIN"/>
    <property type="match status" value="1"/>
</dbReference>
<feature type="compositionally biased region" description="Basic and acidic residues" evidence="1">
    <location>
        <begin position="262"/>
        <end position="271"/>
    </location>
</feature>
<name>A0A9X2F4Y5_9SPHI</name>
<evidence type="ECO:0000313" key="3">
    <source>
        <dbReference type="EMBL" id="MCO4294792.1"/>
    </source>
</evidence>
<keyword evidence="4" id="KW-1185">Reference proteome</keyword>
<gene>
    <name evidence="3" type="ORF">NF867_18155</name>
</gene>